<feature type="compositionally biased region" description="Basic and acidic residues" evidence="6">
    <location>
        <begin position="445"/>
        <end position="454"/>
    </location>
</feature>
<dbReference type="Pfam" id="PF00425">
    <property type="entry name" value="Chorismate_bind"/>
    <property type="match status" value="1"/>
</dbReference>
<dbReference type="SUPFAM" id="SSF56322">
    <property type="entry name" value="ADC synthase"/>
    <property type="match status" value="1"/>
</dbReference>
<comment type="catalytic activity">
    <reaction evidence="1">
        <text>chorismate = isochorismate</text>
        <dbReference type="Rhea" id="RHEA:18985"/>
        <dbReference type="ChEBI" id="CHEBI:29748"/>
        <dbReference type="ChEBI" id="CHEBI:29780"/>
        <dbReference type="EC" id="5.4.4.2"/>
    </reaction>
</comment>
<feature type="region of interest" description="Disordered" evidence="6">
    <location>
        <begin position="406"/>
        <end position="454"/>
    </location>
</feature>
<accession>A0ABT1NYZ2</accession>
<dbReference type="PANTHER" id="PTHR42839">
    <property type="entry name" value="ISOCHORISMATE SYNTHASE ENTC"/>
    <property type="match status" value="1"/>
</dbReference>
<evidence type="ECO:0000256" key="3">
    <source>
        <dbReference type="ARBA" id="ARBA00012824"/>
    </source>
</evidence>
<keyword evidence="9" id="KW-1185">Reference proteome</keyword>
<feature type="domain" description="Chorismate-utilising enzyme C-terminal" evidence="7">
    <location>
        <begin position="139"/>
        <end position="394"/>
    </location>
</feature>
<dbReference type="Proteomes" id="UP001205566">
    <property type="component" value="Unassembled WGS sequence"/>
</dbReference>
<feature type="compositionally biased region" description="Basic and acidic residues" evidence="6">
    <location>
        <begin position="231"/>
        <end position="245"/>
    </location>
</feature>
<evidence type="ECO:0000256" key="4">
    <source>
        <dbReference type="ARBA" id="ARBA00023235"/>
    </source>
</evidence>
<evidence type="ECO:0000256" key="1">
    <source>
        <dbReference type="ARBA" id="ARBA00000799"/>
    </source>
</evidence>
<keyword evidence="4 8" id="KW-0413">Isomerase</keyword>
<dbReference type="PANTHER" id="PTHR42839:SF2">
    <property type="entry name" value="ISOCHORISMATE SYNTHASE ENTC"/>
    <property type="match status" value="1"/>
</dbReference>
<protein>
    <recommendedName>
        <fullName evidence="3">isochorismate synthase</fullName>
        <ecNumber evidence="3">5.4.4.2</ecNumber>
    </recommendedName>
    <alternativeName>
        <fullName evidence="5">Isochorismate mutase</fullName>
    </alternativeName>
</protein>
<evidence type="ECO:0000313" key="9">
    <source>
        <dbReference type="Proteomes" id="UP001205566"/>
    </source>
</evidence>
<sequence>MHRTPEFLFMSSHCGIRAHGIYERLCLPVRATSETGKPGRARLRAESASCARSTANEQAFHTRLREAFQRARSAGIANPIAIGAIPFDQTRPAQLSIPRSYEMFSRALEVEQNCGLESIQSGAEKSARHVLHSNSVPDEARFKQAVRQAIANFKLSDIRKAVLSRVLDLELDGPLDLDAFFQHLLTQNPAGYHFRLPLDDGSQLIGASPELLLRRQGREVFSNPLAGSARRQVDPEQDRKVSEKLSRSSKDVYEHSLVIEDIRAQLQPLCAELAVPEAPQLMHTRAMWHLSTPIRGILNDPTLTALQVACRLHPTPALCGFPSREAHKLIQLVEPFERGLFGGIVGWCDAEGNGEWAVAIRCGIFTDSHAQLFAGAGIVEDSDPDSEWRETQAKLQTMLSALGVDPEQPCTAKVDTRPAGQSAQEKSEESAQQAGHKVNHAARKHPVDKAGVRA</sequence>
<proteinExistence type="inferred from homology"/>
<dbReference type="RefSeq" id="WP_255873982.1">
    <property type="nucleotide sequence ID" value="NZ_JACASI010000015.1"/>
</dbReference>
<dbReference type="NCBIfam" id="TIGR00543">
    <property type="entry name" value="isochor_syn"/>
    <property type="match status" value="1"/>
</dbReference>
<dbReference type="InterPro" id="IPR005801">
    <property type="entry name" value="ADC_synthase"/>
</dbReference>
<dbReference type="InterPro" id="IPR015890">
    <property type="entry name" value="Chorismate_C"/>
</dbReference>
<reference evidence="8" key="1">
    <citation type="thesis" date="2020" institute="Technische Universitat Dresden" country="Dresden, Germany">
        <title>The Agarolytic System of Microbulbifer elongatus PORT2, Isolated from Batu Karas, Pangandaran West Java Indonesia.</title>
        <authorList>
            <person name="Anggraeni S.R."/>
        </authorList>
    </citation>
    <scope>NUCLEOTIDE SEQUENCE</scope>
    <source>
        <strain evidence="8">PORT2</strain>
    </source>
</reference>
<evidence type="ECO:0000313" key="8">
    <source>
        <dbReference type="EMBL" id="MCQ3829100.1"/>
    </source>
</evidence>
<organism evidence="8 9">
    <name type="scientific">Microbulbifer elongatus</name>
    <dbReference type="NCBI Taxonomy" id="86173"/>
    <lineage>
        <taxon>Bacteria</taxon>
        <taxon>Pseudomonadati</taxon>
        <taxon>Pseudomonadota</taxon>
        <taxon>Gammaproteobacteria</taxon>
        <taxon>Cellvibrionales</taxon>
        <taxon>Microbulbiferaceae</taxon>
        <taxon>Microbulbifer</taxon>
    </lineage>
</organism>
<dbReference type="GO" id="GO:0008909">
    <property type="term" value="F:isochorismate synthase activity"/>
    <property type="evidence" value="ECO:0007669"/>
    <property type="project" value="UniProtKB-EC"/>
</dbReference>
<dbReference type="Gene3D" id="3.60.120.10">
    <property type="entry name" value="Anthranilate synthase"/>
    <property type="match status" value="1"/>
</dbReference>
<name>A0ABT1NYZ2_9GAMM</name>
<evidence type="ECO:0000256" key="6">
    <source>
        <dbReference type="SAM" id="MobiDB-lite"/>
    </source>
</evidence>
<evidence type="ECO:0000256" key="2">
    <source>
        <dbReference type="ARBA" id="ARBA00005297"/>
    </source>
</evidence>
<comment type="similarity">
    <text evidence="2">Belongs to the isochorismate synthase family.</text>
</comment>
<evidence type="ECO:0000256" key="5">
    <source>
        <dbReference type="ARBA" id="ARBA00041564"/>
    </source>
</evidence>
<evidence type="ECO:0000259" key="7">
    <source>
        <dbReference type="Pfam" id="PF00425"/>
    </source>
</evidence>
<comment type="caution">
    <text evidence="8">The sequence shown here is derived from an EMBL/GenBank/DDBJ whole genome shotgun (WGS) entry which is preliminary data.</text>
</comment>
<dbReference type="EMBL" id="JACASI010000015">
    <property type="protein sequence ID" value="MCQ3829100.1"/>
    <property type="molecule type" value="Genomic_DNA"/>
</dbReference>
<dbReference type="EC" id="5.4.4.2" evidence="3"/>
<gene>
    <name evidence="8" type="ORF">HXX02_06560</name>
</gene>
<feature type="region of interest" description="Disordered" evidence="6">
    <location>
        <begin position="224"/>
        <end position="245"/>
    </location>
</feature>
<dbReference type="InterPro" id="IPR004561">
    <property type="entry name" value="IsoChor_synthase"/>
</dbReference>